<dbReference type="InterPro" id="IPR000524">
    <property type="entry name" value="Tscrpt_reg_HTH_GntR"/>
</dbReference>
<dbReference type="SUPFAM" id="SSF46785">
    <property type="entry name" value="Winged helix' DNA-binding domain"/>
    <property type="match status" value="1"/>
</dbReference>
<dbReference type="RefSeq" id="WP_051965383.1">
    <property type="nucleotide sequence ID" value="NZ_CP045798.1"/>
</dbReference>
<dbReference type="PANTHER" id="PTHR43537:SF5">
    <property type="entry name" value="UXU OPERON TRANSCRIPTIONAL REGULATOR"/>
    <property type="match status" value="1"/>
</dbReference>
<gene>
    <name evidence="5" type="ORF">BR63_04405</name>
</gene>
<dbReference type="InterPro" id="IPR036390">
    <property type="entry name" value="WH_DNA-bd_sf"/>
</dbReference>
<dbReference type="AlphaFoldDB" id="A0A7G6E0M0"/>
<dbReference type="OrthoDB" id="9799482at2"/>
<feature type="domain" description="HTH gntR-type" evidence="4">
    <location>
        <begin position="10"/>
        <end position="78"/>
    </location>
</feature>
<dbReference type="Gene3D" id="1.20.120.530">
    <property type="entry name" value="GntR ligand-binding domain-like"/>
    <property type="match status" value="1"/>
</dbReference>
<evidence type="ECO:0000256" key="2">
    <source>
        <dbReference type="ARBA" id="ARBA00023125"/>
    </source>
</evidence>
<dbReference type="InterPro" id="IPR008920">
    <property type="entry name" value="TF_FadR/GntR_C"/>
</dbReference>
<protein>
    <submittedName>
        <fullName evidence="5">FCD domain-containing protein</fullName>
    </submittedName>
</protein>
<dbReference type="InterPro" id="IPR036388">
    <property type="entry name" value="WH-like_DNA-bd_sf"/>
</dbReference>
<dbReference type="Pfam" id="PF07729">
    <property type="entry name" value="FCD"/>
    <property type="match status" value="1"/>
</dbReference>
<dbReference type="PANTHER" id="PTHR43537">
    <property type="entry name" value="TRANSCRIPTIONAL REGULATOR, GNTR FAMILY"/>
    <property type="match status" value="1"/>
</dbReference>
<dbReference type="GO" id="GO:0003700">
    <property type="term" value="F:DNA-binding transcription factor activity"/>
    <property type="evidence" value="ECO:0007669"/>
    <property type="project" value="InterPro"/>
</dbReference>
<sequence length="247" mass="27911">MFKPIPKDPVSIHEKIVKEIQSSILRGKLKPGDKLPSERTLAEHLGVSRTSLREALKILAASGVVTIKQGQGIFVAEQPQPDIYKVLSNRVFTEDYSLEDLYDLRKVLETQAVVWAVRRASEQQLQQLKQIIAETRQKISENPNNSIAILTEHDTNFHNALAEASGNKVLVRVMQNLLDLIEETRTRAFLIPGRGKKSLDDHQKIVDAISSRDSDEARQAMYYHLESVAEDIRKVNESTGFINMNKT</sequence>
<reference evidence="5 6" key="1">
    <citation type="journal article" date="2019" name="Front. Microbiol.">
        <title>Thermoanaerosceptrum fracticalcis gen. nov. sp. nov., a Novel Fumarate-Fermenting Microorganism From a Deep Fractured Carbonate Aquifer of the US Great Basin.</title>
        <authorList>
            <person name="Hamilton-Brehm S.D."/>
            <person name="Stewart L.E."/>
            <person name="Zavarin M."/>
            <person name="Caldwell M."/>
            <person name="Lawson P.A."/>
            <person name="Onstott T.C."/>
            <person name="Grzymski J."/>
            <person name="Neveux I."/>
            <person name="Lollar B.S."/>
            <person name="Russell C.E."/>
            <person name="Moser D.P."/>
        </authorList>
    </citation>
    <scope>NUCLEOTIDE SEQUENCE [LARGE SCALE GENOMIC DNA]</scope>
    <source>
        <strain evidence="5 6">DRI-13</strain>
    </source>
</reference>
<evidence type="ECO:0000259" key="4">
    <source>
        <dbReference type="PROSITE" id="PS50949"/>
    </source>
</evidence>
<evidence type="ECO:0000256" key="3">
    <source>
        <dbReference type="ARBA" id="ARBA00023163"/>
    </source>
</evidence>
<dbReference type="PRINTS" id="PR00035">
    <property type="entry name" value="HTHGNTR"/>
</dbReference>
<dbReference type="PROSITE" id="PS50949">
    <property type="entry name" value="HTH_GNTR"/>
    <property type="match status" value="1"/>
</dbReference>
<keyword evidence="1" id="KW-0805">Transcription regulation</keyword>
<accession>A0A7G6E0M0</accession>
<dbReference type="SMART" id="SM00895">
    <property type="entry name" value="FCD"/>
    <property type="match status" value="1"/>
</dbReference>
<keyword evidence="2" id="KW-0238">DNA-binding</keyword>
<evidence type="ECO:0000313" key="6">
    <source>
        <dbReference type="Proteomes" id="UP000515847"/>
    </source>
</evidence>
<keyword evidence="3" id="KW-0804">Transcription</keyword>
<dbReference type="Gene3D" id="1.10.10.10">
    <property type="entry name" value="Winged helix-like DNA-binding domain superfamily/Winged helix DNA-binding domain"/>
    <property type="match status" value="1"/>
</dbReference>
<dbReference type="SUPFAM" id="SSF48008">
    <property type="entry name" value="GntR ligand-binding domain-like"/>
    <property type="match status" value="1"/>
</dbReference>
<keyword evidence="6" id="KW-1185">Reference proteome</keyword>
<dbReference type="EMBL" id="CP045798">
    <property type="protein sequence ID" value="QNB45624.1"/>
    <property type="molecule type" value="Genomic_DNA"/>
</dbReference>
<organism evidence="5 6">
    <name type="scientific">Thermanaerosceptrum fracticalcis</name>
    <dbReference type="NCBI Taxonomy" id="1712410"/>
    <lineage>
        <taxon>Bacteria</taxon>
        <taxon>Bacillati</taxon>
        <taxon>Bacillota</taxon>
        <taxon>Clostridia</taxon>
        <taxon>Eubacteriales</taxon>
        <taxon>Peptococcaceae</taxon>
        <taxon>Thermanaerosceptrum</taxon>
    </lineage>
</organism>
<dbReference type="SMART" id="SM00345">
    <property type="entry name" value="HTH_GNTR"/>
    <property type="match status" value="1"/>
</dbReference>
<dbReference type="GO" id="GO:0003677">
    <property type="term" value="F:DNA binding"/>
    <property type="evidence" value="ECO:0007669"/>
    <property type="project" value="UniProtKB-KW"/>
</dbReference>
<dbReference type="InterPro" id="IPR011711">
    <property type="entry name" value="GntR_C"/>
</dbReference>
<proteinExistence type="predicted"/>
<evidence type="ECO:0000256" key="1">
    <source>
        <dbReference type="ARBA" id="ARBA00023015"/>
    </source>
</evidence>
<dbReference type="KEGG" id="tfr:BR63_04405"/>
<name>A0A7G6E0M0_THEFR</name>
<dbReference type="CDD" id="cd07377">
    <property type="entry name" value="WHTH_GntR"/>
    <property type="match status" value="1"/>
</dbReference>
<dbReference type="Proteomes" id="UP000515847">
    <property type="component" value="Chromosome"/>
</dbReference>
<dbReference type="Pfam" id="PF00392">
    <property type="entry name" value="GntR"/>
    <property type="match status" value="1"/>
</dbReference>
<evidence type="ECO:0000313" key="5">
    <source>
        <dbReference type="EMBL" id="QNB45624.1"/>
    </source>
</evidence>